<dbReference type="AlphaFoldDB" id="A0A8S1C776"/>
<evidence type="ECO:0000256" key="5">
    <source>
        <dbReference type="ARBA" id="ARBA00023015"/>
    </source>
</evidence>
<evidence type="ECO:0000313" key="12">
    <source>
        <dbReference type="EMBL" id="CAB3366692.1"/>
    </source>
</evidence>
<comment type="caution">
    <text evidence="12">The sequence shown here is derived from an EMBL/GenBank/DDBJ whole genome shotgun (WGS) entry which is preliminary data.</text>
</comment>
<feature type="region of interest" description="Disordered" evidence="10">
    <location>
        <begin position="253"/>
        <end position="304"/>
    </location>
</feature>
<dbReference type="Pfam" id="PF09816">
    <property type="entry name" value="EAF"/>
    <property type="match status" value="1"/>
</dbReference>
<feature type="domain" description="Transcription elongation factor Eaf N-terminal" evidence="11">
    <location>
        <begin position="38"/>
        <end position="137"/>
    </location>
</feature>
<keyword evidence="4" id="KW-0597">Phosphoprotein</keyword>
<protein>
    <recommendedName>
        <fullName evidence="3">Ell-associated factor Eaf</fullName>
    </recommendedName>
</protein>
<dbReference type="EMBL" id="CADEPI010000026">
    <property type="protein sequence ID" value="CAB3366692.1"/>
    <property type="molecule type" value="Genomic_DNA"/>
</dbReference>
<comment type="subcellular location">
    <subcellularLocation>
        <location evidence="1">Nucleus</location>
    </subcellularLocation>
</comment>
<evidence type="ECO:0000259" key="11">
    <source>
        <dbReference type="Pfam" id="PF09816"/>
    </source>
</evidence>
<proteinExistence type="inferred from homology"/>
<organism evidence="12 13">
    <name type="scientific">Cloeon dipterum</name>
    <dbReference type="NCBI Taxonomy" id="197152"/>
    <lineage>
        <taxon>Eukaryota</taxon>
        <taxon>Metazoa</taxon>
        <taxon>Ecdysozoa</taxon>
        <taxon>Arthropoda</taxon>
        <taxon>Hexapoda</taxon>
        <taxon>Insecta</taxon>
        <taxon>Pterygota</taxon>
        <taxon>Palaeoptera</taxon>
        <taxon>Ephemeroptera</taxon>
        <taxon>Pisciforma</taxon>
        <taxon>Baetidae</taxon>
        <taxon>Cloeon</taxon>
    </lineage>
</organism>
<dbReference type="PANTHER" id="PTHR15970:SF2">
    <property type="entry name" value="ELL-ASSOCIATED FACTOR EAF"/>
    <property type="match status" value="1"/>
</dbReference>
<keyword evidence="8" id="KW-0539">Nucleus</keyword>
<evidence type="ECO:0000256" key="8">
    <source>
        <dbReference type="ARBA" id="ARBA00023242"/>
    </source>
</evidence>
<evidence type="ECO:0000256" key="1">
    <source>
        <dbReference type="ARBA" id="ARBA00004123"/>
    </source>
</evidence>
<dbReference type="Proteomes" id="UP000494165">
    <property type="component" value="Unassembled WGS sequence"/>
</dbReference>
<feature type="region of interest" description="Disordered" evidence="10">
    <location>
        <begin position="138"/>
        <end position="178"/>
    </location>
</feature>
<dbReference type="GO" id="GO:0032783">
    <property type="term" value="C:super elongation complex"/>
    <property type="evidence" value="ECO:0007669"/>
    <property type="project" value="InterPro"/>
</dbReference>
<dbReference type="PANTHER" id="PTHR15970">
    <property type="entry name" value="ELL-ASSOCIATED FACTOR EAF"/>
    <property type="match status" value="1"/>
</dbReference>
<sequence length="323" mass="34655">MVDTQLFQIEFGCDSRNHLTQLEAENSDLKAFKISERELRLGSSFYKKNAPGSSFHTVKYDFKPASVDVQKMATVDVGSTNDITITVPNVDGASLGHTMYRGNQKPYNKECVLIFDHTTGEFTLERLSSNIQVKKTRCEGPSKLGIPRSDTPEVSKRLSPHSKLSPHHPSAPTPPYGSSKPYCSPCMPRHSPLHASPPLPSHSPLANAQVSPNYPTVPTSAAALPSPSLPIIGLDDGPPSTDFGNIQEDEIGVLSDSSSDSSSDSASSDSEPEPPPPPRPKPQLNGHTNGRASPAPTLPMTPVFSDCLLSEDLQLSESGSDSD</sequence>
<evidence type="ECO:0000256" key="3">
    <source>
        <dbReference type="ARBA" id="ARBA00021452"/>
    </source>
</evidence>
<feature type="compositionally biased region" description="Polar residues" evidence="10">
    <location>
        <begin position="208"/>
        <end position="219"/>
    </location>
</feature>
<feature type="compositionally biased region" description="Low complexity" evidence="10">
    <location>
        <begin position="255"/>
        <end position="269"/>
    </location>
</feature>
<accession>A0A8S1C776</accession>
<evidence type="ECO:0000256" key="4">
    <source>
        <dbReference type="ARBA" id="ARBA00022553"/>
    </source>
</evidence>
<feature type="region of interest" description="Disordered" evidence="10">
    <location>
        <begin position="194"/>
        <end position="221"/>
    </location>
</feature>
<keyword evidence="13" id="KW-1185">Reference proteome</keyword>
<dbReference type="GO" id="GO:0003711">
    <property type="term" value="F:transcription elongation factor activity"/>
    <property type="evidence" value="ECO:0007669"/>
    <property type="project" value="TreeGrafter"/>
</dbReference>
<evidence type="ECO:0000256" key="7">
    <source>
        <dbReference type="ARBA" id="ARBA00023163"/>
    </source>
</evidence>
<evidence type="ECO:0000256" key="2">
    <source>
        <dbReference type="ARBA" id="ARBA00007798"/>
    </source>
</evidence>
<dbReference type="GO" id="GO:0006368">
    <property type="term" value="P:transcription elongation by RNA polymerase II"/>
    <property type="evidence" value="ECO:0007669"/>
    <property type="project" value="InterPro"/>
</dbReference>
<dbReference type="OrthoDB" id="125903at2759"/>
<keyword evidence="7" id="KW-0804">Transcription</keyword>
<comment type="similarity">
    <text evidence="2">Belongs to the EAF family.</text>
</comment>
<name>A0A8S1C776_9INSE</name>
<evidence type="ECO:0000256" key="6">
    <source>
        <dbReference type="ARBA" id="ARBA00023159"/>
    </source>
</evidence>
<dbReference type="InterPro" id="IPR027093">
    <property type="entry name" value="EAF_fam"/>
</dbReference>
<gene>
    <name evidence="12" type="ORF">CLODIP_2_CD16048</name>
</gene>
<evidence type="ECO:0000313" key="13">
    <source>
        <dbReference type="Proteomes" id="UP000494165"/>
    </source>
</evidence>
<comment type="function">
    <text evidence="9">Promotes transcriptional elongation by Su(Tpl)/ELL. Essential for development.</text>
</comment>
<evidence type="ECO:0000256" key="9">
    <source>
        <dbReference type="ARBA" id="ARBA00025617"/>
    </source>
</evidence>
<keyword evidence="6" id="KW-0010">Activator</keyword>
<dbReference type="InterPro" id="IPR019194">
    <property type="entry name" value="Tscrpt_elong_fac_Eaf_N"/>
</dbReference>
<evidence type="ECO:0000256" key="10">
    <source>
        <dbReference type="SAM" id="MobiDB-lite"/>
    </source>
</evidence>
<keyword evidence="5" id="KW-0805">Transcription regulation</keyword>
<reference evidence="12 13" key="1">
    <citation type="submission" date="2020-04" db="EMBL/GenBank/DDBJ databases">
        <authorList>
            <person name="Alioto T."/>
            <person name="Alioto T."/>
            <person name="Gomez Garrido J."/>
        </authorList>
    </citation>
    <scope>NUCLEOTIDE SEQUENCE [LARGE SCALE GENOMIC DNA]</scope>
</reference>